<dbReference type="Proteomes" id="UP000179076">
    <property type="component" value="Unassembled WGS sequence"/>
</dbReference>
<dbReference type="EMBL" id="MFSP01000110">
    <property type="protein sequence ID" value="OGI65364.1"/>
    <property type="molecule type" value="Genomic_DNA"/>
</dbReference>
<comment type="caution">
    <text evidence="2">The sequence shown here is derived from an EMBL/GenBank/DDBJ whole genome shotgun (WGS) entry which is preliminary data.</text>
</comment>
<evidence type="ECO:0000256" key="1">
    <source>
        <dbReference type="SAM" id="MobiDB-lite"/>
    </source>
</evidence>
<sequence length="71" mass="8372">MKDQPKETTGGFWYYVSDEQLAAFAALSDFERLRWVDEARQFTLMARTPETAQRQERLRRGECITPDDDKV</sequence>
<protein>
    <submittedName>
        <fullName evidence="2">Uncharacterized protein</fullName>
    </submittedName>
</protein>
<reference evidence="2 3" key="1">
    <citation type="journal article" date="2016" name="Nat. Commun.">
        <title>Thousands of microbial genomes shed light on interconnected biogeochemical processes in an aquifer system.</title>
        <authorList>
            <person name="Anantharaman K."/>
            <person name="Brown C.T."/>
            <person name="Hug L.A."/>
            <person name="Sharon I."/>
            <person name="Castelle C.J."/>
            <person name="Probst A.J."/>
            <person name="Thomas B.C."/>
            <person name="Singh A."/>
            <person name="Wilkins M.J."/>
            <person name="Karaoz U."/>
            <person name="Brodie E.L."/>
            <person name="Williams K.H."/>
            <person name="Hubbard S.S."/>
            <person name="Banfield J.F."/>
        </authorList>
    </citation>
    <scope>NUCLEOTIDE SEQUENCE [LARGE SCALE GENOMIC DNA]</scope>
</reference>
<evidence type="ECO:0000313" key="3">
    <source>
        <dbReference type="Proteomes" id="UP000179076"/>
    </source>
</evidence>
<dbReference type="AlphaFoldDB" id="A0A1F6V7A7"/>
<organism evidence="2 3">
    <name type="scientific">Candidatus Muproteobacteria bacterium RBG_16_60_9</name>
    <dbReference type="NCBI Taxonomy" id="1817755"/>
    <lineage>
        <taxon>Bacteria</taxon>
        <taxon>Pseudomonadati</taxon>
        <taxon>Pseudomonadota</taxon>
        <taxon>Candidatus Muproteobacteria</taxon>
    </lineage>
</organism>
<name>A0A1F6V7A7_9PROT</name>
<accession>A0A1F6V7A7</accession>
<evidence type="ECO:0000313" key="2">
    <source>
        <dbReference type="EMBL" id="OGI65364.1"/>
    </source>
</evidence>
<proteinExistence type="predicted"/>
<feature type="compositionally biased region" description="Basic and acidic residues" evidence="1">
    <location>
        <begin position="53"/>
        <end position="71"/>
    </location>
</feature>
<feature type="region of interest" description="Disordered" evidence="1">
    <location>
        <begin position="50"/>
        <end position="71"/>
    </location>
</feature>
<gene>
    <name evidence="2" type="ORF">A2W18_05935</name>
</gene>